<accession>A0A0E9Y1J4</accession>
<protein>
    <submittedName>
        <fullName evidence="1">Uncharacterized protein</fullName>
    </submittedName>
</protein>
<dbReference type="EMBL" id="GBXM01000734">
    <property type="protein sequence ID" value="JAI07844.1"/>
    <property type="molecule type" value="Transcribed_RNA"/>
</dbReference>
<evidence type="ECO:0000313" key="1">
    <source>
        <dbReference type="EMBL" id="JAI07844.1"/>
    </source>
</evidence>
<reference evidence="1" key="1">
    <citation type="submission" date="2014-11" db="EMBL/GenBank/DDBJ databases">
        <authorList>
            <person name="Amaro Gonzalez C."/>
        </authorList>
    </citation>
    <scope>NUCLEOTIDE SEQUENCE</scope>
</reference>
<dbReference type="AlphaFoldDB" id="A0A0E9Y1J4"/>
<sequence>MLPHPVLYLATYKQLLHMYVLQLPIKTLHLKSRLTHNHNYY</sequence>
<proteinExistence type="predicted"/>
<organism evidence="1">
    <name type="scientific">Anguilla anguilla</name>
    <name type="common">European freshwater eel</name>
    <name type="synonym">Muraena anguilla</name>
    <dbReference type="NCBI Taxonomy" id="7936"/>
    <lineage>
        <taxon>Eukaryota</taxon>
        <taxon>Metazoa</taxon>
        <taxon>Chordata</taxon>
        <taxon>Craniata</taxon>
        <taxon>Vertebrata</taxon>
        <taxon>Euteleostomi</taxon>
        <taxon>Actinopterygii</taxon>
        <taxon>Neopterygii</taxon>
        <taxon>Teleostei</taxon>
        <taxon>Anguilliformes</taxon>
        <taxon>Anguillidae</taxon>
        <taxon>Anguilla</taxon>
    </lineage>
</organism>
<reference evidence="1" key="2">
    <citation type="journal article" date="2015" name="Fish Shellfish Immunol.">
        <title>Early steps in the European eel (Anguilla anguilla)-Vibrio vulnificus interaction in the gills: Role of the RtxA13 toxin.</title>
        <authorList>
            <person name="Callol A."/>
            <person name="Pajuelo D."/>
            <person name="Ebbesson L."/>
            <person name="Teles M."/>
            <person name="MacKenzie S."/>
            <person name="Amaro C."/>
        </authorList>
    </citation>
    <scope>NUCLEOTIDE SEQUENCE</scope>
</reference>
<name>A0A0E9Y1J4_ANGAN</name>